<dbReference type="EMBL" id="VJMH01006020">
    <property type="protein sequence ID" value="KAF0691815.1"/>
    <property type="molecule type" value="Genomic_DNA"/>
</dbReference>
<keyword evidence="1" id="KW-0472">Membrane</keyword>
<keyword evidence="1" id="KW-1133">Transmembrane helix</keyword>
<reference evidence="2" key="2">
    <citation type="submission" date="2019-06" db="EMBL/GenBank/DDBJ databases">
        <title>Genomics analysis of Aphanomyces spp. identifies a new class of oomycete effector associated with host adaptation.</title>
        <authorList>
            <person name="Gaulin E."/>
        </authorList>
    </citation>
    <scope>NUCLEOTIDE SEQUENCE</scope>
    <source>
        <strain evidence="2">CBS 578.67</strain>
    </source>
</reference>
<gene>
    <name evidence="3" type="primary">Aste57867_17029</name>
    <name evidence="2" type="ORF">As57867_016971</name>
    <name evidence="3" type="ORF">ASTE57867_17029</name>
</gene>
<evidence type="ECO:0000313" key="4">
    <source>
        <dbReference type="Proteomes" id="UP000332933"/>
    </source>
</evidence>
<dbReference type="Proteomes" id="UP000332933">
    <property type="component" value="Unassembled WGS sequence"/>
</dbReference>
<feature type="transmembrane region" description="Helical" evidence="1">
    <location>
        <begin position="503"/>
        <end position="522"/>
    </location>
</feature>
<evidence type="ECO:0000256" key="1">
    <source>
        <dbReference type="SAM" id="Phobius"/>
    </source>
</evidence>
<evidence type="ECO:0000313" key="2">
    <source>
        <dbReference type="EMBL" id="KAF0691815.1"/>
    </source>
</evidence>
<keyword evidence="1" id="KW-0812">Transmembrane</keyword>
<dbReference type="OrthoDB" id="60662at2759"/>
<organism evidence="3 4">
    <name type="scientific">Aphanomyces stellatus</name>
    <dbReference type="NCBI Taxonomy" id="120398"/>
    <lineage>
        <taxon>Eukaryota</taxon>
        <taxon>Sar</taxon>
        <taxon>Stramenopiles</taxon>
        <taxon>Oomycota</taxon>
        <taxon>Saprolegniomycetes</taxon>
        <taxon>Saprolegniales</taxon>
        <taxon>Verrucalvaceae</taxon>
        <taxon>Aphanomyces</taxon>
    </lineage>
</organism>
<accession>A0A485L8C2</accession>
<protein>
    <submittedName>
        <fullName evidence="3">Aste57867_17029 protein</fullName>
    </submittedName>
</protein>
<dbReference type="EMBL" id="CAADRA010006041">
    <property type="protein sequence ID" value="VFT93790.1"/>
    <property type="molecule type" value="Genomic_DNA"/>
</dbReference>
<keyword evidence="4" id="KW-1185">Reference proteome</keyword>
<dbReference type="AlphaFoldDB" id="A0A485L8C2"/>
<reference evidence="3 4" key="1">
    <citation type="submission" date="2019-03" db="EMBL/GenBank/DDBJ databases">
        <authorList>
            <person name="Gaulin E."/>
            <person name="Dumas B."/>
        </authorList>
    </citation>
    <scope>NUCLEOTIDE SEQUENCE [LARGE SCALE GENOMIC DNA]</scope>
    <source>
        <strain evidence="3">CBS 568.67</strain>
    </source>
</reference>
<name>A0A485L8C2_9STRA</name>
<proteinExistence type="predicted"/>
<evidence type="ECO:0000313" key="3">
    <source>
        <dbReference type="EMBL" id="VFT93790.1"/>
    </source>
</evidence>
<sequence length="697" mass="77891">MRWYRRARRKFVPVSSRLLACVAAMIVLVWEFMGSSANKQLLLGVTTDPAPTISYKSSHIADFLPTIVANPGAVRASLAALARPSDPFFLAYLDKDHPSGALQLFGNGCVQAGDIDYLYNASYVQPVLQRALAGYADTINLTNMYVLVDCSYEGRTESDTTVMKLHFVDKGVTSFTTFMLQTLSITRPQMQRLTSGGAAMFTTMPLSAMAVDAINHGFSFTQDAVYHTAIGFTFPYEPDNFDAVALDSGVPTEGQWHATVVATNEKFKFAGTTGIFRRSPEIQGSFNYFYWDMPPSPLEFASAIQFQGCKVFKDSWGWFRCFLGVGIGFNIGINTGVAVLVMINMYVNDGVFWVPDIYPSIQRRATVRAALLLADCFMNHWWYPYQWAVNQGSVRNHWGGTTGFNEISRADGCMAVLAITVYAATSLEVRAELVVVVGIYFACYEYRQALIKATGVYLARITPFIKANYFDNILPTPGGGAMDLWAYHENFANNYFLVANECTYLIVAAGAGVGYVCLLKVVASWQTRHHSHCLSTLRLVKWRHVKPIVKYFVKTRGSGKLVQEVVRAHWSVRSTLYMELSDEDTDNAQLERCAGRIVSRIYGFVAYTKDYAYEGGSVYVSPSGVWLLGFVIVNNQYVVGINHYIYVVLNALIQRTLFNVYGFALMPGDAPSTRKHRIVAQDIPLRDVWRVSLKKLR</sequence>